<evidence type="ECO:0000313" key="2">
    <source>
        <dbReference type="EMBL" id="GAU88752.1"/>
    </source>
</evidence>
<organism evidence="2 3">
    <name type="scientific">Ramazzottius varieornatus</name>
    <name type="common">Water bear</name>
    <name type="synonym">Tardigrade</name>
    <dbReference type="NCBI Taxonomy" id="947166"/>
    <lineage>
        <taxon>Eukaryota</taxon>
        <taxon>Metazoa</taxon>
        <taxon>Ecdysozoa</taxon>
        <taxon>Tardigrada</taxon>
        <taxon>Eutardigrada</taxon>
        <taxon>Parachela</taxon>
        <taxon>Hypsibioidea</taxon>
        <taxon>Ramazzottiidae</taxon>
        <taxon>Ramazzottius</taxon>
    </lineage>
</organism>
<dbReference type="EMBL" id="BDGG01000001">
    <property type="protein sequence ID" value="GAU88752.1"/>
    <property type="molecule type" value="Genomic_DNA"/>
</dbReference>
<comment type="caution">
    <text evidence="2">The sequence shown here is derived from an EMBL/GenBank/DDBJ whole genome shotgun (WGS) entry which is preliminary data.</text>
</comment>
<keyword evidence="3" id="KW-1185">Reference proteome</keyword>
<name>A0A1D1UM83_RAMVA</name>
<reference evidence="2 3" key="1">
    <citation type="journal article" date="2016" name="Nat. Commun.">
        <title>Extremotolerant tardigrade genome and improved radiotolerance of human cultured cells by tardigrade-unique protein.</title>
        <authorList>
            <person name="Hashimoto T."/>
            <person name="Horikawa D.D."/>
            <person name="Saito Y."/>
            <person name="Kuwahara H."/>
            <person name="Kozuka-Hata H."/>
            <person name="Shin-I T."/>
            <person name="Minakuchi Y."/>
            <person name="Ohishi K."/>
            <person name="Motoyama A."/>
            <person name="Aizu T."/>
            <person name="Enomoto A."/>
            <person name="Kondo K."/>
            <person name="Tanaka S."/>
            <person name="Hara Y."/>
            <person name="Koshikawa S."/>
            <person name="Sagara H."/>
            <person name="Miura T."/>
            <person name="Yokobori S."/>
            <person name="Miyagawa K."/>
            <person name="Suzuki Y."/>
            <person name="Kubo T."/>
            <person name="Oyama M."/>
            <person name="Kohara Y."/>
            <person name="Fujiyama A."/>
            <person name="Arakawa K."/>
            <person name="Katayama T."/>
            <person name="Toyoda A."/>
            <person name="Kunieda T."/>
        </authorList>
    </citation>
    <scope>NUCLEOTIDE SEQUENCE [LARGE SCALE GENOMIC DNA]</scope>
    <source>
        <strain evidence="2 3">YOKOZUNA-1</strain>
    </source>
</reference>
<dbReference type="AlphaFoldDB" id="A0A1D1UM83"/>
<dbReference type="Proteomes" id="UP000186922">
    <property type="component" value="Unassembled WGS sequence"/>
</dbReference>
<feature type="compositionally biased region" description="Polar residues" evidence="1">
    <location>
        <begin position="1"/>
        <end position="20"/>
    </location>
</feature>
<gene>
    <name evidence="2" type="primary">RvY_01390-1</name>
    <name evidence="2" type="synonym">RvY_01390.1</name>
    <name evidence="2" type="ORF">RvY_01390</name>
</gene>
<evidence type="ECO:0000313" key="3">
    <source>
        <dbReference type="Proteomes" id="UP000186922"/>
    </source>
</evidence>
<proteinExistence type="predicted"/>
<accession>A0A1D1UM83</accession>
<feature type="region of interest" description="Disordered" evidence="1">
    <location>
        <begin position="1"/>
        <end position="38"/>
    </location>
</feature>
<evidence type="ECO:0000256" key="1">
    <source>
        <dbReference type="SAM" id="MobiDB-lite"/>
    </source>
</evidence>
<sequence length="86" mass="9712">MASSSSAKRSRLGTSSSATLQSQESRQEQENNHGLPQFEQDIQLVRTCTQTLDELDQLQTVMDVAGNQSMPTMTHWLNEKLMRLTE</sequence>
<protein>
    <submittedName>
        <fullName evidence="2">Uncharacterized protein</fullName>
    </submittedName>
</protein>